<comment type="subcellular location">
    <subcellularLocation>
        <location evidence="1">Cell membrane</location>
        <topology evidence="1">Multi-pass membrane protein</topology>
    </subcellularLocation>
</comment>
<keyword evidence="5 8" id="KW-1133">Transmembrane helix</keyword>
<dbReference type="Proteomes" id="UP000673821">
    <property type="component" value="Unassembled WGS sequence"/>
</dbReference>
<dbReference type="Gene3D" id="1.10.3860.10">
    <property type="entry name" value="Sodium:dicarboxylate symporter"/>
    <property type="match status" value="1"/>
</dbReference>
<dbReference type="InterPro" id="IPR036458">
    <property type="entry name" value="Na:dicarbo_symporter_sf"/>
</dbReference>
<evidence type="ECO:0000313" key="10">
    <source>
        <dbReference type="Proteomes" id="UP000673821"/>
    </source>
</evidence>
<feature type="transmembrane region" description="Helical" evidence="8">
    <location>
        <begin position="80"/>
        <end position="102"/>
    </location>
</feature>
<evidence type="ECO:0000256" key="2">
    <source>
        <dbReference type="ARBA" id="ARBA00022448"/>
    </source>
</evidence>
<comment type="caution">
    <text evidence="9">The sequence shown here is derived from an EMBL/GenBank/DDBJ whole genome shotgun (WGS) entry which is preliminary data.</text>
</comment>
<dbReference type="PANTHER" id="PTHR42865">
    <property type="entry name" value="PROTON/GLUTAMATE-ASPARTATE SYMPORTER"/>
    <property type="match status" value="1"/>
</dbReference>
<proteinExistence type="predicted"/>
<evidence type="ECO:0000256" key="4">
    <source>
        <dbReference type="ARBA" id="ARBA00022692"/>
    </source>
</evidence>
<keyword evidence="4 8" id="KW-0812">Transmembrane</keyword>
<evidence type="ECO:0000256" key="7">
    <source>
        <dbReference type="SAM" id="MobiDB-lite"/>
    </source>
</evidence>
<feature type="region of interest" description="Disordered" evidence="7">
    <location>
        <begin position="408"/>
        <end position="432"/>
    </location>
</feature>
<feature type="transmembrane region" description="Helical" evidence="8">
    <location>
        <begin position="7"/>
        <end position="28"/>
    </location>
</feature>
<sequence>MKRNRLSTWILIGLISGVLVGYLIHTFAGSPDTNKQIAGYFGMLTDVFLRLIKMVIAPLVFTGVVAGMGHTEGPAEVGRIGARAILWFVAASVLSLVLGLALSNILHLGVGVQVPSGSGATDLSTAAFSLKNFVSHIVPQSIFLAMAQNDIIAILLFAIFFGFALSSLREKEPVLAGLSGVIEGAFKVMLKVTDYVMLFAPIGVFAAVASVITVQGIGVLAVYGKFIAGVYSGMALLCFVLVGIGFLMLGKAVFRLLGLVKEPMLIAFSTSSSEATFPKMIEQLGKFGIQNKITTFVLPLAYSFNADGSMMYQAFASVFLLQAYGIHMSFMQQLGMLLVMLVSSKGIAGVPRASMVVVAATLPLFGIPVEGIALLLAADTFIDMGRTVTNVVGNSIATAVIAKWETRRADRQTAQPPVPARGNVQPVGHHGH</sequence>
<dbReference type="EMBL" id="CAJNBH010000008">
    <property type="protein sequence ID" value="CAE6753287.1"/>
    <property type="molecule type" value="Genomic_DNA"/>
</dbReference>
<reference evidence="9 10" key="1">
    <citation type="submission" date="2021-02" db="EMBL/GenBank/DDBJ databases">
        <authorList>
            <person name="Vanwijnsberghe S."/>
        </authorList>
    </citation>
    <scope>NUCLEOTIDE SEQUENCE [LARGE SCALE GENOMIC DNA]</scope>
    <source>
        <strain evidence="9 10">R-69776</strain>
    </source>
</reference>
<feature type="transmembrane region" description="Helical" evidence="8">
    <location>
        <begin position="318"/>
        <end position="341"/>
    </location>
</feature>
<evidence type="ECO:0000256" key="8">
    <source>
        <dbReference type="SAM" id="Phobius"/>
    </source>
</evidence>
<keyword evidence="6 8" id="KW-0472">Membrane</keyword>
<dbReference type="InterPro" id="IPR001991">
    <property type="entry name" value="Na-dicarboxylate_symporter"/>
</dbReference>
<evidence type="ECO:0000256" key="5">
    <source>
        <dbReference type="ARBA" id="ARBA00022989"/>
    </source>
</evidence>
<dbReference type="SUPFAM" id="SSF118215">
    <property type="entry name" value="Proton glutamate symport protein"/>
    <property type="match status" value="1"/>
</dbReference>
<feature type="transmembrane region" description="Helical" evidence="8">
    <location>
        <begin position="229"/>
        <end position="249"/>
    </location>
</feature>
<feature type="transmembrane region" description="Helical" evidence="8">
    <location>
        <begin position="48"/>
        <end position="68"/>
    </location>
</feature>
<accession>A0ABN7LJA1</accession>
<feature type="transmembrane region" description="Helical" evidence="8">
    <location>
        <begin position="142"/>
        <end position="165"/>
    </location>
</feature>
<name>A0ABN7LJA1_9BURK</name>
<evidence type="ECO:0000256" key="6">
    <source>
        <dbReference type="ARBA" id="ARBA00023136"/>
    </source>
</evidence>
<keyword evidence="2" id="KW-0813">Transport</keyword>
<dbReference type="PANTHER" id="PTHR42865:SF7">
    <property type="entry name" value="PROTON_GLUTAMATE-ASPARTATE SYMPORTER"/>
    <property type="match status" value="1"/>
</dbReference>
<evidence type="ECO:0000313" key="9">
    <source>
        <dbReference type="EMBL" id="CAE6753287.1"/>
    </source>
</evidence>
<keyword evidence="3" id="KW-1003">Cell membrane</keyword>
<dbReference type="PRINTS" id="PR00173">
    <property type="entry name" value="EDTRNSPORT"/>
</dbReference>
<feature type="transmembrane region" description="Helical" evidence="8">
    <location>
        <begin position="195"/>
        <end position="223"/>
    </location>
</feature>
<evidence type="ECO:0000256" key="3">
    <source>
        <dbReference type="ARBA" id="ARBA00022475"/>
    </source>
</evidence>
<dbReference type="RefSeq" id="WP_200659374.1">
    <property type="nucleotide sequence ID" value="NZ_CAJNBH010000008.1"/>
</dbReference>
<organism evidence="9 10">
    <name type="scientific">Paraburkholderia nemoris</name>
    <dbReference type="NCBI Taxonomy" id="2793076"/>
    <lineage>
        <taxon>Bacteria</taxon>
        <taxon>Pseudomonadati</taxon>
        <taxon>Pseudomonadota</taxon>
        <taxon>Betaproteobacteria</taxon>
        <taxon>Burkholderiales</taxon>
        <taxon>Burkholderiaceae</taxon>
        <taxon>Paraburkholderia</taxon>
    </lineage>
</organism>
<evidence type="ECO:0000256" key="1">
    <source>
        <dbReference type="ARBA" id="ARBA00004651"/>
    </source>
</evidence>
<keyword evidence="10" id="KW-1185">Reference proteome</keyword>
<gene>
    <name evidence="9" type="primary">gltT_2</name>
    <name evidence="9" type="ORF">R69776_03026</name>
</gene>
<dbReference type="Pfam" id="PF00375">
    <property type="entry name" value="SDF"/>
    <property type="match status" value="1"/>
</dbReference>
<feature type="transmembrane region" description="Helical" evidence="8">
    <location>
        <begin position="353"/>
        <end position="377"/>
    </location>
</feature>
<protein>
    <submittedName>
        <fullName evidence="9">Proton/sodium-glutamate symport protein</fullName>
    </submittedName>
</protein>